<dbReference type="EMBL" id="JANQDX010000017">
    <property type="protein sequence ID" value="KAL0907984.1"/>
    <property type="molecule type" value="Genomic_DNA"/>
</dbReference>
<keyword evidence="1" id="KW-0472">Membrane</keyword>
<proteinExistence type="predicted"/>
<keyword evidence="1" id="KW-0812">Transmembrane</keyword>
<organism evidence="2 3">
    <name type="scientific">Dendrobium thyrsiflorum</name>
    <name type="common">Pinecone-like raceme dendrobium</name>
    <name type="synonym">Orchid</name>
    <dbReference type="NCBI Taxonomy" id="117978"/>
    <lineage>
        <taxon>Eukaryota</taxon>
        <taxon>Viridiplantae</taxon>
        <taxon>Streptophyta</taxon>
        <taxon>Embryophyta</taxon>
        <taxon>Tracheophyta</taxon>
        <taxon>Spermatophyta</taxon>
        <taxon>Magnoliopsida</taxon>
        <taxon>Liliopsida</taxon>
        <taxon>Asparagales</taxon>
        <taxon>Orchidaceae</taxon>
        <taxon>Epidendroideae</taxon>
        <taxon>Malaxideae</taxon>
        <taxon>Dendrobiinae</taxon>
        <taxon>Dendrobium</taxon>
    </lineage>
</organism>
<feature type="transmembrane region" description="Helical" evidence="1">
    <location>
        <begin position="32"/>
        <end position="53"/>
    </location>
</feature>
<keyword evidence="1" id="KW-1133">Transmembrane helix</keyword>
<evidence type="ECO:0000313" key="3">
    <source>
        <dbReference type="Proteomes" id="UP001552299"/>
    </source>
</evidence>
<keyword evidence="3" id="KW-1185">Reference proteome</keyword>
<gene>
    <name evidence="2" type="ORF">M5K25_022444</name>
</gene>
<sequence>MGEGGDGGEENMAAWLLGINNLKVLPYKLPPLGIYSLLLFSFPLFDLFVHYLLKYLSFRNQVVPQENQVNVTEKLCLKNSVANNFFVHREEDLEK</sequence>
<comment type="caution">
    <text evidence="2">The sequence shown here is derived from an EMBL/GenBank/DDBJ whole genome shotgun (WGS) entry which is preliminary data.</text>
</comment>
<dbReference type="Proteomes" id="UP001552299">
    <property type="component" value="Unassembled WGS sequence"/>
</dbReference>
<evidence type="ECO:0000313" key="2">
    <source>
        <dbReference type="EMBL" id="KAL0907984.1"/>
    </source>
</evidence>
<name>A0ABD0U646_DENTH</name>
<protein>
    <submittedName>
        <fullName evidence="2">Uncharacterized protein</fullName>
    </submittedName>
</protein>
<dbReference type="AlphaFoldDB" id="A0ABD0U646"/>
<accession>A0ABD0U646</accession>
<evidence type="ECO:0000256" key="1">
    <source>
        <dbReference type="SAM" id="Phobius"/>
    </source>
</evidence>
<reference evidence="2 3" key="1">
    <citation type="journal article" date="2024" name="Plant Biotechnol. J.">
        <title>Dendrobium thyrsiflorum genome and its molecular insights into genes involved in important horticultural traits.</title>
        <authorList>
            <person name="Chen B."/>
            <person name="Wang J.Y."/>
            <person name="Zheng P.J."/>
            <person name="Li K.L."/>
            <person name="Liang Y.M."/>
            <person name="Chen X.F."/>
            <person name="Zhang C."/>
            <person name="Zhao X."/>
            <person name="He X."/>
            <person name="Zhang G.Q."/>
            <person name="Liu Z.J."/>
            <person name="Xu Q."/>
        </authorList>
    </citation>
    <scope>NUCLEOTIDE SEQUENCE [LARGE SCALE GENOMIC DNA]</scope>
    <source>
        <strain evidence="2">GZMU011</strain>
    </source>
</reference>